<keyword evidence="1" id="KW-0812">Transmembrane</keyword>
<sequence>MSANGEIPEGIGLLDKFLICLSGFEVVSISVYLTERDTKEEISGRCHKMDFTYEMSLPTNLEDFISTAARIWRIMYGMNSFISSVTCYSIFIIIPGWHFDRGKDIFMVPEDMALFDIMNSS</sequence>
<evidence type="ECO:0000256" key="1">
    <source>
        <dbReference type="SAM" id="Phobius"/>
    </source>
</evidence>
<evidence type="ECO:0000313" key="3">
    <source>
        <dbReference type="Proteomes" id="UP000024404"/>
    </source>
</evidence>
<reference evidence="3" key="1">
    <citation type="submission" date="2013-10" db="EMBL/GenBank/DDBJ databases">
        <title>Genome sequencing of Onchocerca volvulus.</title>
        <authorList>
            <person name="Cotton J."/>
            <person name="Tsai J."/>
            <person name="Stanley E."/>
            <person name="Tracey A."/>
            <person name="Holroyd N."/>
            <person name="Lustigman S."/>
            <person name="Berriman M."/>
        </authorList>
    </citation>
    <scope>NUCLEOTIDE SEQUENCE</scope>
</reference>
<feature type="transmembrane region" description="Helical" evidence="1">
    <location>
        <begin position="80"/>
        <end position="99"/>
    </location>
</feature>
<organism evidence="2 3">
    <name type="scientific">Onchocerca volvulus</name>
    <dbReference type="NCBI Taxonomy" id="6282"/>
    <lineage>
        <taxon>Eukaryota</taxon>
        <taxon>Metazoa</taxon>
        <taxon>Ecdysozoa</taxon>
        <taxon>Nematoda</taxon>
        <taxon>Chromadorea</taxon>
        <taxon>Rhabditida</taxon>
        <taxon>Spirurina</taxon>
        <taxon>Spiruromorpha</taxon>
        <taxon>Filarioidea</taxon>
        <taxon>Onchocercidae</taxon>
        <taxon>Onchocerca</taxon>
    </lineage>
</organism>
<dbReference type="EnsemblMetazoa" id="OVOC10851.1">
    <property type="protein sequence ID" value="OVOC10851.1"/>
    <property type="gene ID" value="WBGene00247660"/>
</dbReference>
<keyword evidence="1" id="KW-1133">Transmembrane helix</keyword>
<proteinExistence type="predicted"/>
<protein>
    <submittedName>
        <fullName evidence="2">Uncharacterized protein</fullName>
    </submittedName>
</protein>
<keyword evidence="1" id="KW-0472">Membrane</keyword>
<accession>A0A8R1XN78</accession>
<name>A0A8R1XN78_ONCVO</name>
<keyword evidence="3" id="KW-1185">Reference proteome</keyword>
<dbReference type="AlphaFoldDB" id="A0A8R1XN78"/>
<evidence type="ECO:0000313" key="2">
    <source>
        <dbReference type="EnsemblMetazoa" id="OVOC10851.1"/>
    </source>
</evidence>
<dbReference type="Proteomes" id="UP000024404">
    <property type="component" value="Unassembled WGS sequence"/>
</dbReference>
<reference evidence="2" key="2">
    <citation type="submission" date="2022-06" db="UniProtKB">
        <authorList>
            <consortium name="EnsemblMetazoa"/>
        </authorList>
    </citation>
    <scope>IDENTIFICATION</scope>
</reference>
<dbReference type="EMBL" id="CMVM020000345">
    <property type="status" value="NOT_ANNOTATED_CDS"/>
    <property type="molecule type" value="Genomic_DNA"/>
</dbReference>